<dbReference type="RefSeq" id="WP_189331602.1">
    <property type="nucleotide sequence ID" value="NZ_AP023356.1"/>
</dbReference>
<feature type="domain" description="HTH gntR-type" evidence="4">
    <location>
        <begin position="15"/>
        <end position="83"/>
    </location>
</feature>
<evidence type="ECO:0000256" key="3">
    <source>
        <dbReference type="ARBA" id="ARBA00023163"/>
    </source>
</evidence>
<dbReference type="SMART" id="SM00345">
    <property type="entry name" value="HTH_GNTR"/>
    <property type="match status" value="1"/>
</dbReference>
<dbReference type="PANTHER" id="PTHR38445">
    <property type="entry name" value="HTH-TYPE TRANSCRIPTIONAL REPRESSOR YTRA"/>
    <property type="match status" value="1"/>
</dbReference>
<reference evidence="5 6" key="1">
    <citation type="submission" date="2020-08" db="EMBL/GenBank/DDBJ databases">
        <title>Whole genome shotgun sequence of Actinoplanes ianthinogenes NBRC 13996.</title>
        <authorList>
            <person name="Komaki H."/>
            <person name="Tamura T."/>
        </authorList>
    </citation>
    <scope>NUCLEOTIDE SEQUENCE [LARGE SCALE GENOMIC DNA]</scope>
    <source>
        <strain evidence="5 6">NBRC 13996</strain>
    </source>
</reference>
<keyword evidence="3" id="KW-0804">Transcription</keyword>
<protein>
    <submittedName>
        <fullName evidence="5">GntR family transcriptional regulator</fullName>
    </submittedName>
</protein>
<sequence length="126" mass="13312">MTRSPVIRVDPHSAIPPFEQVRQQIADLIRLGVLAAGDRLPPVRQLAQDLGLANGTVARAYQELETAGFVVTKRAAGTRVAALPDPSPEARAAAVAQLARDFVLAGRRLGVGEAELTEALAAALRE</sequence>
<dbReference type="InterPro" id="IPR000524">
    <property type="entry name" value="Tscrpt_reg_HTH_GntR"/>
</dbReference>
<dbReference type="PROSITE" id="PS50949">
    <property type="entry name" value="HTH_GNTR"/>
    <property type="match status" value="1"/>
</dbReference>
<dbReference type="Gene3D" id="1.10.10.10">
    <property type="entry name" value="Winged helix-like DNA-binding domain superfamily/Winged helix DNA-binding domain"/>
    <property type="match status" value="1"/>
</dbReference>
<evidence type="ECO:0000256" key="2">
    <source>
        <dbReference type="ARBA" id="ARBA00023125"/>
    </source>
</evidence>
<evidence type="ECO:0000313" key="6">
    <source>
        <dbReference type="Proteomes" id="UP000676967"/>
    </source>
</evidence>
<dbReference type="Proteomes" id="UP000676967">
    <property type="component" value="Chromosome"/>
</dbReference>
<dbReference type="InterPro" id="IPR036390">
    <property type="entry name" value="WH_DNA-bd_sf"/>
</dbReference>
<evidence type="ECO:0000256" key="1">
    <source>
        <dbReference type="ARBA" id="ARBA00023015"/>
    </source>
</evidence>
<keyword evidence="1" id="KW-0805">Transcription regulation</keyword>
<keyword evidence="6" id="KW-1185">Reference proteome</keyword>
<dbReference type="SUPFAM" id="SSF46785">
    <property type="entry name" value="Winged helix' DNA-binding domain"/>
    <property type="match status" value="1"/>
</dbReference>
<dbReference type="PANTHER" id="PTHR38445:SF9">
    <property type="entry name" value="HTH-TYPE TRANSCRIPTIONAL REPRESSOR YTRA"/>
    <property type="match status" value="1"/>
</dbReference>
<dbReference type="EMBL" id="AP023356">
    <property type="protein sequence ID" value="BCJ46831.1"/>
    <property type="molecule type" value="Genomic_DNA"/>
</dbReference>
<name>A0ABN6CNQ2_9ACTN</name>
<accession>A0ABN6CNQ2</accession>
<evidence type="ECO:0000313" key="5">
    <source>
        <dbReference type="EMBL" id="BCJ46831.1"/>
    </source>
</evidence>
<proteinExistence type="predicted"/>
<dbReference type="Pfam" id="PF00392">
    <property type="entry name" value="GntR"/>
    <property type="match status" value="1"/>
</dbReference>
<dbReference type="CDD" id="cd07377">
    <property type="entry name" value="WHTH_GntR"/>
    <property type="match status" value="1"/>
</dbReference>
<evidence type="ECO:0000259" key="4">
    <source>
        <dbReference type="PROSITE" id="PS50949"/>
    </source>
</evidence>
<keyword evidence="2" id="KW-0238">DNA-binding</keyword>
<organism evidence="5 6">
    <name type="scientific">Actinoplanes ianthinogenes</name>
    <dbReference type="NCBI Taxonomy" id="122358"/>
    <lineage>
        <taxon>Bacteria</taxon>
        <taxon>Bacillati</taxon>
        <taxon>Actinomycetota</taxon>
        <taxon>Actinomycetes</taxon>
        <taxon>Micromonosporales</taxon>
        <taxon>Micromonosporaceae</taxon>
        <taxon>Actinoplanes</taxon>
    </lineage>
</organism>
<dbReference type="InterPro" id="IPR036388">
    <property type="entry name" value="WH-like_DNA-bd_sf"/>
</dbReference>
<gene>
    <name evidence="5" type="ORF">Aiant_74880</name>
</gene>